<feature type="region of interest" description="Disordered" evidence="1">
    <location>
        <begin position="132"/>
        <end position="157"/>
    </location>
</feature>
<name>A0A0D0E5J9_9AGAM</name>
<feature type="compositionally biased region" description="Basic and acidic residues" evidence="1">
    <location>
        <begin position="91"/>
        <end position="101"/>
    </location>
</feature>
<evidence type="ECO:0000313" key="2">
    <source>
        <dbReference type="EMBL" id="KIK92790.1"/>
    </source>
</evidence>
<evidence type="ECO:0000313" key="3">
    <source>
        <dbReference type="Proteomes" id="UP000054538"/>
    </source>
</evidence>
<dbReference type="HOGENOM" id="CLU_1678492_0_0_1"/>
<feature type="region of interest" description="Disordered" evidence="1">
    <location>
        <begin position="57"/>
        <end position="104"/>
    </location>
</feature>
<dbReference type="Proteomes" id="UP000054538">
    <property type="component" value="Unassembled WGS sequence"/>
</dbReference>
<accession>A0A0D0E5J9</accession>
<protein>
    <submittedName>
        <fullName evidence="2">Uncharacterized protein</fullName>
    </submittedName>
</protein>
<dbReference type="OrthoDB" id="10643913at2759"/>
<dbReference type="AlphaFoldDB" id="A0A0D0E5J9"/>
<evidence type="ECO:0000256" key="1">
    <source>
        <dbReference type="SAM" id="MobiDB-lite"/>
    </source>
</evidence>
<dbReference type="EMBL" id="KN825243">
    <property type="protein sequence ID" value="KIK92790.1"/>
    <property type="molecule type" value="Genomic_DNA"/>
</dbReference>
<organism evidence="2 3">
    <name type="scientific">Paxillus rubicundulus Ve08.2h10</name>
    <dbReference type="NCBI Taxonomy" id="930991"/>
    <lineage>
        <taxon>Eukaryota</taxon>
        <taxon>Fungi</taxon>
        <taxon>Dikarya</taxon>
        <taxon>Basidiomycota</taxon>
        <taxon>Agaricomycotina</taxon>
        <taxon>Agaricomycetes</taxon>
        <taxon>Agaricomycetidae</taxon>
        <taxon>Boletales</taxon>
        <taxon>Paxilineae</taxon>
        <taxon>Paxillaceae</taxon>
        <taxon>Paxillus</taxon>
    </lineage>
</organism>
<dbReference type="STRING" id="930991.A0A0D0E5J9"/>
<gene>
    <name evidence="2" type="ORF">PAXRUDRAFT_554662</name>
</gene>
<proteinExistence type="predicted"/>
<keyword evidence="3" id="KW-1185">Reference proteome</keyword>
<reference evidence="2 3" key="1">
    <citation type="submission" date="2014-04" db="EMBL/GenBank/DDBJ databases">
        <authorList>
            <consortium name="DOE Joint Genome Institute"/>
            <person name="Kuo A."/>
            <person name="Kohler A."/>
            <person name="Jargeat P."/>
            <person name="Nagy L.G."/>
            <person name="Floudas D."/>
            <person name="Copeland A."/>
            <person name="Barry K.W."/>
            <person name="Cichocki N."/>
            <person name="Veneault-Fourrey C."/>
            <person name="LaButti K."/>
            <person name="Lindquist E.A."/>
            <person name="Lipzen A."/>
            <person name="Lundell T."/>
            <person name="Morin E."/>
            <person name="Murat C."/>
            <person name="Sun H."/>
            <person name="Tunlid A."/>
            <person name="Henrissat B."/>
            <person name="Grigoriev I.V."/>
            <person name="Hibbett D.S."/>
            <person name="Martin F."/>
            <person name="Nordberg H.P."/>
            <person name="Cantor M.N."/>
            <person name="Hua S.X."/>
        </authorList>
    </citation>
    <scope>NUCLEOTIDE SEQUENCE [LARGE SCALE GENOMIC DNA]</scope>
    <source>
        <strain evidence="2 3">Ve08.2h10</strain>
    </source>
</reference>
<dbReference type="InParanoid" id="A0A0D0E5J9"/>
<reference evidence="3" key="2">
    <citation type="submission" date="2015-01" db="EMBL/GenBank/DDBJ databases">
        <title>Evolutionary Origins and Diversification of the Mycorrhizal Mutualists.</title>
        <authorList>
            <consortium name="DOE Joint Genome Institute"/>
            <consortium name="Mycorrhizal Genomics Consortium"/>
            <person name="Kohler A."/>
            <person name="Kuo A."/>
            <person name="Nagy L.G."/>
            <person name="Floudas D."/>
            <person name="Copeland A."/>
            <person name="Barry K.W."/>
            <person name="Cichocki N."/>
            <person name="Veneault-Fourrey C."/>
            <person name="LaButti K."/>
            <person name="Lindquist E.A."/>
            <person name="Lipzen A."/>
            <person name="Lundell T."/>
            <person name="Morin E."/>
            <person name="Murat C."/>
            <person name="Riley R."/>
            <person name="Ohm R."/>
            <person name="Sun H."/>
            <person name="Tunlid A."/>
            <person name="Henrissat B."/>
            <person name="Grigoriev I.V."/>
            <person name="Hibbett D.S."/>
            <person name="Martin F."/>
        </authorList>
    </citation>
    <scope>NUCLEOTIDE SEQUENCE [LARGE SCALE GENOMIC DNA]</scope>
    <source>
        <strain evidence="3">Ve08.2h10</strain>
    </source>
</reference>
<sequence length="157" mass="17626">MSIRRRYKYGSVLTGVARSRKHPSEDDIHGEGHHVVTMKDALARFMATFALDENHPPPMTSSCRVTRQPKRYTPSTRSHAAAGNDDNYVDEPWKGSDDDVKPYPLRQRVKVNYAIPPPLEETKPVPNIRLARSKRRPGWSASGAELSRCMGMPVGDS</sequence>